<feature type="region of interest" description="Disordered" evidence="3">
    <location>
        <begin position="1"/>
        <end position="27"/>
    </location>
</feature>
<comment type="caution">
    <text evidence="5">The sequence shown here is derived from an EMBL/GenBank/DDBJ whole genome shotgun (WGS) entry which is preliminary data.</text>
</comment>
<feature type="domain" description="Sulfatase N-terminal" evidence="4">
    <location>
        <begin position="69"/>
        <end position="377"/>
    </location>
</feature>
<dbReference type="EMBL" id="SJPV01000007">
    <property type="protein sequence ID" value="TWU35005.1"/>
    <property type="molecule type" value="Genomic_DNA"/>
</dbReference>
<dbReference type="SUPFAM" id="SSF53649">
    <property type="entry name" value="Alkaline phosphatase-like"/>
    <property type="match status" value="1"/>
</dbReference>
<evidence type="ECO:0000256" key="2">
    <source>
        <dbReference type="ARBA" id="ARBA00022801"/>
    </source>
</evidence>
<dbReference type="InterPro" id="IPR050738">
    <property type="entry name" value="Sulfatase"/>
</dbReference>
<dbReference type="EC" id="3.1.6.1" evidence="5"/>
<feature type="compositionally biased region" description="Polar residues" evidence="3">
    <location>
        <begin position="11"/>
        <end position="20"/>
    </location>
</feature>
<dbReference type="PANTHER" id="PTHR42693:SF53">
    <property type="entry name" value="ENDO-4-O-SULFATASE"/>
    <property type="match status" value="1"/>
</dbReference>
<evidence type="ECO:0000259" key="4">
    <source>
        <dbReference type="Pfam" id="PF00884"/>
    </source>
</evidence>
<accession>A0A5C6DFJ7</accession>
<evidence type="ECO:0000256" key="3">
    <source>
        <dbReference type="SAM" id="MobiDB-lite"/>
    </source>
</evidence>
<dbReference type="CDD" id="cd16026">
    <property type="entry name" value="GALNS_like"/>
    <property type="match status" value="1"/>
</dbReference>
<protein>
    <submittedName>
        <fullName evidence="5">Arylsulfatase</fullName>
        <ecNumber evidence="5">3.1.6.1</ecNumber>
    </submittedName>
</protein>
<evidence type="ECO:0000313" key="5">
    <source>
        <dbReference type="EMBL" id="TWU35005.1"/>
    </source>
</evidence>
<reference evidence="5 6" key="1">
    <citation type="submission" date="2019-02" db="EMBL/GenBank/DDBJ databases">
        <title>Deep-cultivation of Planctomycetes and their phenomic and genomic characterization uncovers novel biology.</title>
        <authorList>
            <person name="Wiegand S."/>
            <person name="Jogler M."/>
            <person name="Boedeker C."/>
            <person name="Pinto D."/>
            <person name="Vollmers J."/>
            <person name="Rivas-Marin E."/>
            <person name="Kohn T."/>
            <person name="Peeters S.H."/>
            <person name="Heuer A."/>
            <person name="Rast P."/>
            <person name="Oberbeckmann S."/>
            <person name="Bunk B."/>
            <person name="Jeske O."/>
            <person name="Meyerdierks A."/>
            <person name="Storesund J.E."/>
            <person name="Kallscheuer N."/>
            <person name="Luecker S."/>
            <person name="Lage O.M."/>
            <person name="Pohl T."/>
            <person name="Merkel B.J."/>
            <person name="Hornburger P."/>
            <person name="Mueller R.-W."/>
            <person name="Bruemmer F."/>
            <person name="Labrenz M."/>
            <person name="Spormann A.M."/>
            <person name="Op Den Camp H."/>
            <person name="Overmann J."/>
            <person name="Amann R."/>
            <person name="Jetten M.S.M."/>
            <person name="Mascher T."/>
            <person name="Medema M.H."/>
            <person name="Devos D.P."/>
            <person name="Kaster A.-K."/>
            <person name="Ovreas L."/>
            <person name="Rohde M."/>
            <person name="Galperin M.Y."/>
            <person name="Jogler C."/>
        </authorList>
    </citation>
    <scope>NUCLEOTIDE SEQUENCE [LARGE SCALE GENOMIC DNA]</scope>
    <source>
        <strain evidence="5 6">Poly41</strain>
    </source>
</reference>
<gene>
    <name evidence="5" type="primary">atsA_66</name>
    <name evidence="5" type="ORF">Poly41_41490</name>
</gene>
<keyword evidence="2 5" id="KW-0378">Hydrolase</keyword>
<dbReference type="Gene3D" id="3.30.1120.10">
    <property type="match status" value="1"/>
</dbReference>
<name>A0A5C6DFJ7_9BACT</name>
<dbReference type="InterPro" id="IPR017850">
    <property type="entry name" value="Alkaline_phosphatase_core_sf"/>
</dbReference>
<organism evidence="5 6">
    <name type="scientific">Novipirellula artificiosorum</name>
    <dbReference type="NCBI Taxonomy" id="2528016"/>
    <lineage>
        <taxon>Bacteria</taxon>
        <taxon>Pseudomonadati</taxon>
        <taxon>Planctomycetota</taxon>
        <taxon>Planctomycetia</taxon>
        <taxon>Pirellulales</taxon>
        <taxon>Pirellulaceae</taxon>
        <taxon>Novipirellula</taxon>
    </lineage>
</organism>
<comment type="similarity">
    <text evidence="1">Belongs to the sulfatase family.</text>
</comment>
<dbReference type="GO" id="GO:0004065">
    <property type="term" value="F:arylsulfatase activity"/>
    <property type="evidence" value="ECO:0007669"/>
    <property type="project" value="UniProtKB-EC"/>
</dbReference>
<dbReference type="AlphaFoldDB" id="A0A5C6DFJ7"/>
<proteinExistence type="inferred from homology"/>
<dbReference type="PANTHER" id="PTHR42693">
    <property type="entry name" value="ARYLSULFATASE FAMILY MEMBER"/>
    <property type="match status" value="1"/>
</dbReference>
<evidence type="ECO:0000313" key="6">
    <source>
        <dbReference type="Proteomes" id="UP000319143"/>
    </source>
</evidence>
<dbReference type="OrthoDB" id="9783154at2"/>
<evidence type="ECO:0000256" key="1">
    <source>
        <dbReference type="ARBA" id="ARBA00008779"/>
    </source>
</evidence>
<dbReference type="InterPro" id="IPR000917">
    <property type="entry name" value="Sulfatase_N"/>
</dbReference>
<dbReference type="Gene3D" id="3.40.720.10">
    <property type="entry name" value="Alkaline Phosphatase, subunit A"/>
    <property type="match status" value="1"/>
</dbReference>
<keyword evidence="6" id="KW-1185">Reference proteome</keyword>
<dbReference type="Proteomes" id="UP000319143">
    <property type="component" value="Unassembled WGS sequence"/>
</dbReference>
<sequence>MQPPFQESPRNENVYSTRPSRPTRVRDGSRIARRLRSRFSVLVLFAIVPFVDPHGIAEETRAENDEGMPNIVLMMTDDQGYQDLGCFGSEKIRTPAFDQMAREGTRFTDFYVAQAVCTASRAALMSGCYPNRIGLQGALNHTSRNGIHPDELLMPEICKSKGYATALYGKWHLGTVKEYLPHAHGFDEFFGIPYSNDNTKYHPVLADSMPPLPLYDGTEIIETDPDQSQFTRRCTQRAVKFIEQNRDRPFFLYMPHIMPHVPIFASEQFRGTSAAGLYGDVIEELDWSVGQVLQALKDQGVEDRTLVIFFSDNGPFLSYGDHAGSADPLREGKLTVFDGGVRSPCIMRWPGQIPAGRDCSEPVMSIDLLPTICDLLDAPLPEKTIDGRNILPILRAEQDAKSPHQALFFYAGQQLQAVRSGDWKLHFPHPYLTTAAEPGVNGKPSNWGKLKAKSITQSGIDGIASRHGYRVENLETVTLFNLRSDPGETVNVAADHPQQVERLSALAHPIRKALGDSLTGVVGEEVRPCAVLAD</sequence>
<dbReference type="Pfam" id="PF14707">
    <property type="entry name" value="Sulfatase_C"/>
    <property type="match status" value="1"/>
</dbReference>
<dbReference type="Pfam" id="PF00884">
    <property type="entry name" value="Sulfatase"/>
    <property type="match status" value="1"/>
</dbReference>